<organism evidence="2 3">
    <name type="scientific">Trypanosoma conorhini</name>
    <dbReference type="NCBI Taxonomy" id="83891"/>
    <lineage>
        <taxon>Eukaryota</taxon>
        <taxon>Discoba</taxon>
        <taxon>Euglenozoa</taxon>
        <taxon>Kinetoplastea</taxon>
        <taxon>Metakinetoplastina</taxon>
        <taxon>Trypanosomatida</taxon>
        <taxon>Trypanosomatidae</taxon>
        <taxon>Trypanosoma</taxon>
    </lineage>
</organism>
<dbReference type="AlphaFoldDB" id="A0A422N506"/>
<feature type="region of interest" description="Disordered" evidence="1">
    <location>
        <begin position="1"/>
        <end position="41"/>
    </location>
</feature>
<comment type="caution">
    <text evidence="2">The sequence shown here is derived from an EMBL/GenBank/DDBJ whole genome shotgun (WGS) entry which is preliminary data.</text>
</comment>
<feature type="region of interest" description="Disordered" evidence="1">
    <location>
        <begin position="341"/>
        <end position="367"/>
    </location>
</feature>
<dbReference type="Proteomes" id="UP000284403">
    <property type="component" value="Unassembled WGS sequence"/>
</dbReference>
<evidence type="ECO:0000313" key="2">
    <source>
        <dbReference type="EMBL" id="RNF00557.1"/>
    </source>
</evidence>
<feature type="region of interest" description="Disordered" evidence="1">
    <location>
        <begin position="191"/>
        <end position="230"/>
    </location>
</feature>
<dbReference type="EMBL" id="MKKU01000876">
    <property type="protein sequence ID" value="RNF00557.1"/>
    <property type="molecule type" value="Genomic_DNA"/>
</dbReference>
<feature type="region of interest" description="Disordered" evidence="1">
    <location>
        <begin position="860"/>
        <end position="880"/>
    </location>
</feature>
<protein>
    <recommendedName>
        <fullName evidence="4">Tubulin epsilon and delta complex protein 1 domain-containing protein</fullName>
    </recommendedName>
</protein>
<keyword evidence="3" id="KW-1185">Reference proteome</keyword>
<reference evidence="2 3" key="1">
    <citation type="journal article" date="2018" name="BMC Genomics">
        <title>Genomic comparison of Trypanosoma conorhini and Trypanosoma rangeli to Trypanosoma cruzi strains of high and low virulence.</title>
        <authorList>
            <person name="Bradwell K.R."/>
            <person name="Koparde V.N."/>
            <person name="Matveyev A.V."/>
            <person name="Serrano M.G."/>
            <person name="Alves J.M."/>
            <person name="Parikh H."/>
            <person name="Huang B."/>
            <person name="Lee V."/>
            <person name="Espinosa-Alvarez O."/>
            <person name="Ortiz P.A."/>
            <person name="Costa-Martins A.G."/>
            <person name="Teixeira M.M."/>
            <person name="Buck G.A."/>
        </authorList>
    </citation>
    <scope>NUCLEOTIDE SEQUENCE [LARGE SCALE GENOMIC DNA]</scope>
    <source>
        <strain evidence="2 3">025E</strain>
    </source>
</reference>
<feature type="compositionally biased region" description="Acidic residues" evidence="1">
    <location>
        <begin position="212"/>
        <end position="230"/>
    </location>
</feature>
<dbReference type="OrthoDB" id="252922at2759"/>
<feature type="region of interest" description="Disordered" evidence="1">
    <location>
        <begin position="377"/>
        <end position="396"/>
    </location>
</feature>
<evidence type="ECO:0000313" key="3">
    <source>
        <dbReference type="Proteomes" id="UP000284403"/>
    </source>
</evidence>
<evidence type="ECO:0000256" key="1">
    <source>
        <dbReference type="SAM" id="MobiDB-lite"/>
    </source>
</evidence>
<sequence length="962" mass="103350">MSGSGKGKASDRFQVRPVISLGDHGGSRAKEPGVGENNSSGLQEDACDEFVGALAVFECEVRGLTKKLADERHLREKAPPTGPQATRVAVGAEAEGSSFSATAASAGVTATRATTSSSFASVTGSSLHRPPPGLSAAAFAAAKGVSDKGAATNSPCDTSCLQAVALNVWATLGFFALPPFGSDLPVGEADGHGRRSLRGDFTGASSPPMGPGEEEEDEKEEKEEEEEEESVFAFVEGLAGYYQRQLAAATAAPGEPQGPLSDDMLRNGLWLVVFNALFYCVSAPGTDFQFTPRGSECLSGDAEDLYAAVDAASSLSSSLEPEGEGAGCKRVPTRLRWGTQATSKAAAGLRPAQKQQQQRTAPGSVFRRRLTPVAVRGSCRHTEPGAGAGEGGKLPFSSSNPAAVLAEAPRKRAEPIERPRRHSAPLVGRLAAPPTIMLWYFVLRTFAQLGYRRDAFYVQTPLHGSIHELLLALLWLTKEHQLVAVAEYVQLQCMYAFLLQQGDPVTHDGNHHPRGHDGIPAADAGGVALEAEYASSAPPHDPDGEALLRCFPAAVPWPPASFLEKEIIAHRLQQIRQILPTSLDERGAPRMHLPDLTRRLLSMRRLIALSMNRLECALHQRTEQTVSLGLHSALDAQLCHPAHHGVYRRLCAGLQHLRGMEARVRETTQQLSQLGSLVARALRLEASSLQQQRLQAAAAKALEDDEMTWQRQPQTAAGKRDGGGRWNLKEAVIRFRATGAREHLTDLWASLRRRAQVGGRLSNAPRGAPRECVAEIAEMQAELEAKVRENMEGLYSLGAALRAELRRWQLCGADTTRHAAAAAAAAGDEDADGGGREETGVASIAAEGSETPLPAALELPNKSGGAHLSNRQRPKKSRPPFMTFDLVTSDIFSRRPQATAVGEPAANATTSARLELERLDEAFLALEQQEECRAKRAEEQRLGEEALGLLRQHGLRVVPRRR</sequence>
<gene>
    <name evidence="2" type="ORF">Tco025E_08766</name>
</gene>
<evidence type="ECO:0008006" key="4">
    <source>
        <dbReference type="Google" id="ProtNLM"/>
    </source>
</evidence>
<name>A0A422N506_9TRYP</name>
<proteinExistence type="predicted"/>
<dbReference type="GeneID" id="40322377"/>
<dbReference type="RefSeq" id="XP_029224271.1">
    <property type="nucleotide sequence ID" value="XM_029375609.1"/>
</dbReference>
<accession>A0A422N506</accession>